<dbReference type="Gene3D" id="3.20.20.450">
    <property type="entry name" value="EAL domain"/>
    <property type="match status" value="1"/>
</dbReference>
<dbReference type="PROSITE" id="PS50883">
    <property type="entry name" value="EAL"/>
    <property type="match status" value="1"/>
</dbReference>
<name>A0A1J5QRP0_9ZZZZ</name>
<reference evidence="3" key="1">
    <citation type="submission" date="2016-10" db="EMBL/GenBank/DDBJ databases">
        <title>Sequence of Gallionella enrichment culture.</title>
        <authorList>
            <person name="Poehlein A."/>
            <person name="Muehling M."/>
            <person name="Daniel R."/>
        </authorList>
    </citation>
    <scope>NUCLEOTIDE SEQUENCE</scope>
</reference>
<dbReference type="SUPFAM" id="SSF141868">
    <property type="entry name" value="EAL domain-like"/>
    <property type="match status" value="1"/>
</dbReference>
<dbReference type="InterPro" id="IPR011006">
    <property type="entry name" value="CheY-like_superfamily"/>
</dbReference>
<dbReference type="SMART" id="SM00448">
    <property type="entry name" value="REC"/>
    <property type="match status" value="1"/>
</dbReference>
<dbReference type="PANTHER" id="PTHR33121:SF71">
    <property type="entry name" value="OXYGEN SENSOR PROTEIN DOSP"/>
    <property type="match status" value="1"/>
</dbReference>
<dbReference type="InterPro" id="IPR001789">
    <property type="entry name" value="Sig_transdc_resp-reg_receiver"/>
</dbReference>
<protein>
    <submittedName>
        <fullName evidence="3">Cyclic di-GMP phosphodiesterase Gmr</fullName>
        <ecNumber evidence="3">3.1.4.52</ecNumber>
    </submittedName>
</protein>
<feature type="domain" description="EAL" evidence="2">
    <location>
        <begin position="141"/>
        <end position="394"/>
    </location>
</feature>
<dbReference type="GO" id="GO:0071111">
    <property type="term" value="F:cyclic-guanylate-specific phosphodiesterase activity"/>
    <property type="evidence" value="ECO:0007669"/>
    <property type="project" value="UniProtKB-EC"/>
</dbReference>
<accession>A0A1J5QRP0</accession>
<dbReference type="Pfam" id="PF00563">
    <property type="entry name" value="EAL"/>
    <property type="match status" value="1"/>
</dbReference>
<dbReference type="PANTHER" id="PTHR33121">
    <property type="entry name" value="CYCLIC DI-GMP PHOSPHODIESTERASE PDEF"/>
    <property type="match status" value="1"/>
</dbReference>
<dbReference type="InterPro" id="IPR035919">
    <property type="entry name" value="EAL_sf"/>
</dbReference>
<keyword evidence="3" id="KW-0378">Hydrolase</keyword>
<dbReference type="Pfam" id="PF00072">
    <property type="entry name" value="Response_reg"/>
    <property type="match status" value="1"/>
</dbReference>
<dbReference type="InterPro" id="IPR001633">
    <property type="entry name" value="EAL_dom"/>
</dbReference>
<evidence type="ECO:0000259" key="1">
    <source>
        <dbReference type="PROSITE" id="PS50110"/>
    </source>
</evidence>
<proteinExistence type="predicted"/>
<dbReference type="InterPro" id="IPR050706">
    <property type="entry name" value="Cyclic-di-GMP_PDE-like"/>
</dbReference>
<dbReference type="SMART" id="SM00052">
    <property type="entry name" value="EAL"/>
    <property type="match status" value="1"/>
</dbReference>
<dbReference type="PROSITE" id="PS50110">
    <property type="entry name" value="RESPONSE_REGULATORY"/>
    <property type="match status" value="1"/>
</dbReference>
<feature type="domain" description="Response regulatory" evidence="1">
    <location>
        <begin position="9"/>
        <end position="131"/>
    </location>
</feature>
<dbReference type="Gene3D" id="3.40.50.2300">
    <property type="match status" value="1"/>
</dbReference>
<gene>
    <name evidence="3" type="primary">gmr_172</name>
    <name evidence="3" type="ORF">GALL_356660</name>
</gene>
<dbReference type="CDD" id="cd01948">
    <property type="entry name" value="EAL"/>
    <property type="match status" value="1"/>
</dbReference>
<dbReference type="EC" id="3.1.4.52" evidence="3"/>
<evidence type="ECO:0000313" key="3">
    <source>
        <dbReference type="EMBL" id="OIQ82548.1"/>
    </source>
</evidence>
<comment type="caution">
    <text evidence="3">The sequence shown here is derived from an EMBL/GenBank/DDBJ whole genome shotgun (WGS) entry which is preliminary data.</text>
</comment>
<dbReference type="GO" id="GO:0000160">
    <property type="term" value="P:phosphorelay signal transduction system"/>
    <property type="evidence" value="ECO:0007669"/>
    <property type="project" value="InterPro"/>
</dbReference>
<sequence>MALPSPLHDVFVVDDDAFMVATMTAMLGGLGDFTVHGYTDARAAFAAIRDRARVTDLVILDINMPDIDGLAFFRQLADVGYQGCLALCSGESDALLRTTAQLARAYGLRVNGSLPKPPSVELLRALLGGVATGVPASARRRERTQEELLAAIDAGEIFCEYQPKVELAGGALCGVEALVRWRHEADGVIPPADFIEMAERRGAISPLTRRVFDLALAQQAAWKRRGLDILVSINASVLDLGDLDFPDFLKRCTERHAVDPTSIVIEVTESGLARDERVLTEVLTRLRLRRFQISIDDFGNGYSTLAKLRDLVFDEIKIDRGFTHGAAAYERRAAIFHASVDVGRRLGMKVVAEGVEDRADWDFSRLNGADLAQGNYVSRPLGADALVAWHDAWLRRHATAVEAG</sequence>
<dbReference type="EMBL" id="MLJW01000792">
    <property type="protein sequence ID" value="OIQ82548.1"/>
    <property type="molecule type" value="Genomic_DNA"/>
</dbReference>
<evidence type="ECO:0000259" key="2">
    <source>
        <dbReference type="PROSITE" id="PS50883"/>
    </source>
</evidence>
<dbReference type="SUPFAM" id="SSF52172">
    <property type="entry name" value="CheY-like"/>
    <property type="match status" value="1"/>
</dbReference>
<organism evidence="3">
    <name type="scientific">mine drainage metagenome</name>
    <dbReference type="NCBI Taxonomy" id="410659"/>
    <lineage>
        <taxon>unclassified sequences</taxon>
        <taxon>metagenomes</taxon>
        <taxon>ecological metagenomes</taxon>
    </lineage>
</organism>
<dbReference type="AlphaFoldDB" id="A0A1J5QRP0"/>